<feature type="domain" description="Protein kinase" evidence="7">
    <location>
        <begin position="282"/>
        <end position="538"/>
    </location>
</feature>
<dbReference type="STRING" id="39966.A0A369K3H4"/>
<dbReference type="GO" id="GO:0004674">
    <property type="term" value="F:protein serine/threonine kinase activity"/>
    <property type="evidence" value="ECO:0007669"/>
    <property type="project" value="UniProtKB-KW"/>
</dbReference>
<keyword evidence="5" id="KW-0067">ATP-binding</keyword>
<protein>
    <submittedName>
        <fullName evidence="8">Protein kinase C-like 1B</fullName>
    </submittedName>
</protein>
<evidence type="ECO:0000256" key="4">
    <source>
        <dbReference type="ARBA" id="ARBA00022777"/>
    </source>
</evidence>
<dbReference type="Proteomes" id="UP000076154">
    <property type="component" value="Unassembled WGS sequence"/>
</dbReference>
<dbReference type="EMBL" id="LUEZ02000040">
    <property type="protein sequence ID" value="RDB26324.1"/>
    <property type="molecule type" value="Genomic_DNA"/>
</dbReference>
<keyword evidence="4" id="KW-0418">Kinase</keyword>
<dbReference type="Pfam" id="PF00069">
    <property type="entry name" value="Pkinase"/>
    <property type="match status" value="1"/>
</dbReference>
<comment type="caution">
    <text evidence="8">The sequence shown here is derived from an EMBL/GenBank/DDBJ whole genome shotgun (WGS) entry which is preliminary data.</text>
</comment>
<sequence>MSSTSIFFPPSTGGAPSPLDIAMMERAVWEMDAMNALLAASSLPPLQNGGKLESSASSIPSPSPSLPIADEDAPVPHDSDRSPASLADKSEGSDITRVNSSVDEKISGQFHSLAKNLTPALDQLDFKPSSYQPHVLRAKDLNVLRPQCRQPERPALPKPTMDSEKENVVRRVRRKPVPRYHENLAQVLGRPSLLPEAAVISPPPSPCPSSLPRRKFVHSHHPFNPPTPAQWLRSGPIALPPPPRRPLPVNVSVECGLPRTSTFRPPSRPESTSCTGLTIRDFSLKHVVGAGAQGKVYLATSPRSSGTVYAVKIMDKVFLPSDADIALVRQEQRVLRETRDSPFLLGLEGSFHDSSFFYLVTHYYGGGDLHKFLFMHGGKFNDEAVQFYSGEMLLGVEFLHQNGIIHRDIKLANTLVKADGHIVIADMGLVKDTRNPDSDIDNTWCGTISHMAPEALQHLSCGKEVDLFSIGICIVQMVTGDLPWFSEHTDETARAVINDPIPAAALQNPGTSDLIRGLLQKDPKRRYNMEDCFLHPFYDELSWAELQSLNVQPPFLPMDDGPFLAMGTLPHHHRFFPGLSTPYVTDDCPDYYFDGLSTILDQKAGPTSCGRILMDPPAFKLDGAGSGVSIALEPSLVSQNLVTTLDGYPFVDPSFSLSSSIPINPLPPAHLPSDLSAFGVPTVVSIDPLASLVSVHLADDAARPTPPPTPCLEISVSFSEQNASWCPPKILTWLIQTGKKFFKAIARCAGNDIC</sequence>
<dbReference type="InParanoid" id="A0A369K3H4"/>
<proteinExistence type="predicted"/>
<dbReference type="InterPro" id="IPR008271">
    <property type="entry name" value="Ser/Thr_kinase_AS"/>
</dbReference>
<dbReference type="OrthoDB" id="68483at2759"/>
<evidence type="ECO:0000256" key="2">
    <source>
        <dbReference type="ARBA" id="ARBA00022679"/>
    </source>
</evidence>
<evidence type="ECO:0000313" key="8">
    <source>
        <dbReference type="EMBL" id="RDB26324.1"/>
    </source>
</evidence>
<feature type="region of interest" description="Disordered" evidence="6">
    <location>
        <begin position="43"/>
        <end position="96"/>
    </location>
</feature>
<evidence type="ECO:0000256" key="6">
    <source>
        <dbReference type="SAM" id="MobiDB-lite"/>
    </source>
</evidence>
<keyword evidence="3" id="KW-0547">Nucleotide-binding</keyword>
<dbReference type="InterPro" id="IPR011009">
    <property type="entry name" value="Kinase-like_dom_sf"/>
</dbReference>
<dbReference type="Gene3D" id="3.30.200.20">
    <property type="entry name" value="Phosphorylase Kinase, domain 1"/>
    <property type="match status" value="1"/>
</dbReference>
<dbReference type="AlphaFoldDB" id="A0A369K3H4"/>
<dbReference type="SUPFAM" id="SSF56112">
    <property type="entry name" value="Protein kinase-like (PK-like)"/>
    <property type="match status" value="1"/>
</dbReference>
<evidence type="ECO:0000256" key="3">
    <source>
        <dbReference type="ARBA" id="ARBA00022741"/>
    </source>
</evidence>
<keyword evidence="2" id="KW-0808">Transferase</keyword>
<name>A0A369K3H4_HYPMA</name>
<dbReference type="PROSITE" id="PS00108">
    <property type="entry name" value="PROTEIN_KINASE_ST"/>
    <property type="match status" value="1"/>
</dbReference>
<reference evidence="8" key="1">
    <citation type="submission" date="2018-04" db="EMBL/GenBank/DDBJ databases">
        <title>Whole genome sequencing of Hypsizygus marmoreus.</title>
        <authorList>
            <person name="Choi I.-G."/>
            <person name="Min B."/>
            <person name="Kim J.-G."/>
            <person name="Kim S."/>
            <person name="Oh Y.-L."/>
            <person name="Kong W.-S."/>
            <person name="Park H."/>
            <person name="Jeong J."/>
            <person name="Song E.-S."/>
        </authorList>
    </citation>
    <scope>NUCLEOTIDE SEQUENCE [LARGE SCALE GENOMIC DNA]</scope>
    <source>
        <strain evidence="8">51987-8</strain>
    </source>
</reference>
<dbReference type="Gene3D" id="1.10.510.10">
    <property type="entry name" value="Transferase(Phosphotransferase) domain 1"/>
    <property type="match status" value="1"/>
</dbReference>
<organism evidence="8 9">
    <name type="scientific">Hypsizygus marmoreus</name>
    <name type="common">White beech mushroom</name>
    <name type="synonym">Agaricus marmoreus</name>
    <dbReference type="NCBI Taxonomy" id="39966"/>
    <lineage>
        <taxon>Eukaryota</taxon>
        <taxon>Fungi</taxon>
        <taxon>Dikarya</taxon>
        <taxon>Basidiomycota</taxon>
        <taxon>Agaricomycotina</taxon>
        <taxon>Agaricomycetes</taxon>
        <taxon>Agaricomycetidae</taxon>
        <taxon>Agaricales</taxon>
        <taxon>Tricholomatineae</taxon>
        <taxon>Lyophyllaceae</taxon>
        <taxon>Hypsizygus</taxon>
    </lineage>
</organism>
<evidence type="ECO:0000313" key="9">
    <source>
        <dbReference type="Proteomes" id="UP000076154"/>
    </source>
</evidence>
<dbReference type="InterPro" id="IPR000719">
    <property type="entry name" value="Prot_kinase_dom"/>
</dbReference>
<dbReference type="SMART" id="SM00220">
    <property type="entry name" value="S_TKc"/>
    <property type="match status" value="1"/>
</dbReference>
<keyword evidence="1" id="KW-0723">Serine/threonine-protein kinase</keyword>
<evidence type="ECO:0000256" key="5">
    <source>
        <dbReference type="ARBA" id="ARBA00022840"/>
    </source>
</evidence>
<keyword evidence="9" id="KW-1185">Reference proteome</keyword>
<dbReference type="GO" id="GO:0005524">
    <property type="term" value="F:ATP binding"/>
    <property type="evidence" value="ECO:0007669"/>
    <property type="project" value="UniProtKB-KW"/>
</dbReference>
<dbReference type="PROSITE" id="PS50011">
    <property type="entry name" value="PROTEIN_KINASE_DOM"/>
    <property type="match status" value="1"/>
</dbReference>
<dbReference type="PANTHER" id="PTHR24351">
    <property type="entry name" value="RIBOSOMAL PROTEIN S6 KINASE"/>
    <property type="match status" value="1"/>
</dbReference>
<accession>A0A369K3H4</accession>
<gene>
    <name evidence="8" type="primary">pkc-1</name>
    <name evidence="8" type="ORF">Hypma_006631</name>
</gene>
<evidence type="ECO:0000256" key="1">
    <source>
        <dbReference type="ARBA" id="ARBA00022527"/>
    </source>
</evidence>
<evidence type="ECO:0000259" key="7">
    <source>
        <dbReference type="PROSITE" id="PS50011"/>
    </source>
</evidence>